<evidence type="ECO:0000313" key="1">
    <source>
        <dbReference type="EMBL" id="QDV23971.1"/>
    </source>
</evidence>
<organism evidence="1 2">
    <name type="scientific">Aureliella helgolandensis</name>
    <dbReference type="NCBI Taxonomy" id="2527968"/>
    <lineage>
        <taxon>Bacteria</taxon>
        <taxon>Pseudomonadati</taxon>
        <taxon>Planctomycetota</taxon>
        <taxon>Planctomycetia</taxon>
        <taxon>Pirellulales</taxon>
        <taxon>Pirellulaceae</taxon>
        <taxon>Aureliella</taxon>
    </lineage>
</organism>
<keyword evidence="2" id="KW-1185">Reference proteome</keyword>
<gene>
    <name evidence="1" type="ORF">Q31a_22840</name>
</gene>
<proteinExistence type="predicted"/>
<dbReference type="AlphaFoldDB" id="A0A518G5V3"/>
<evidence type="ECO:0000313" key="2">
    <source>
        <dbReference type="Proteomes" id="UP000318017"/>
    </source>
</evidence>
<reference evidence="1 2" key="1">
    <citation type="submission" date="2019-02" db="EMBL/GenBank/DDBJ databases">
        <title>Deep-cultivation of Planctomycetes and their phenomic and genomic characterization uncovers novel biology.</title>
        <authorList>
            <person name="Wiegand S."/>
            <person name="Jogler M."/>
            <person name="Boedeker C."/>
            <person name="Pinto D."/>
            <person name="Vollmers J."/>
            <person name="Rivas-Marin E."/>
            <person name="Kohn T."/>
            <person name="Peeters S.H."/>
            <person name="Heuer A."/>
            <person name="Rast P."/>
            <person name="Oberbeckmann S."/>
            <person name="Bunk B."/>
            <person name="Jeske O."/>
            <person name="Meyerdierks A."/>
            <person name="Storesund J.E."/>
            <person name="Kallscheuer N."/>
            <person name="Luecker S."/>
            <person name="Lage O.M."/>
            <person name="Pohl T."/>
            <person name="Merkel B.J."/>
            <person name="Hornburger P."/>
            <person name="Mueller R.-W."/>
            <person name="Bruemmer F."/>
            <person name="Labrenz M."/>
            <person name="Spormann A.M."/>
            <person name="Op den Camp H."/>
            <person name="Overmann J."/>
            <person name="Amann R."/>
            <person name="Jetten M.S.M."/>
            <person name="Mascher T."/>
            <person name="Medema M.H."/>
            <person name="Devos D.P."/>
            <person name="Kaster A.-K."/>
            <person name="Ovreas L."/>
            <person name="Rohde M."/>
            <person name="Galperin M.Y."/>
            <person name="Jogler C."/>
        </authorList>
    </citation>
    <scope>NUCLEOTIDE SEQUENCE [LARGE SCALE GENOMIC DNA]</scope>
    <source>
        <strain evidence="1 2">Q31a</strain>
    </source>
</reference>
<dbReference type="Proteomes" id="UP000318017">
    <property type="component" value="Chromosome"/>
</dbReference>
<sequence>MASCSNSADRGNFTFGEAFSGFLSSPGLPFAERFCEHRTADVLKSTKDSLVVPTLPRLCCALGCHERGTARWQGSLLSKCCRSSQQLLPGHALGDIALDTRGYCRARAKLSKGATHEMTTQNAK</sequence>
<protein>
    <submittedName>
        <fullName evidence="1">Uncharacterized protein</fullName>
    </submittedName>
</protein>
<accession>A0A518G5V3</accession>
<dbReference type="KEGG" id="ahel:Q31a_22840"/>
<dbReference type="EMBL" id="CP036298">
    <property type="protein sequence ID" value="QDV23971.1"/>
    <property type="molecule type" value="Genomic_DNA"/>
</dbReference>
<name>A0A518G5V3_9BACT</name>